<proteinExistence type="predicted"/>
<dbReference type="AlphaFoldDB" id="A0A1B0D1Q4"/>
<evidence type="ECO:0000313" key="1">
    <source>
        <dbReference type="EnsemblMetazoa" id="PPAI001277-PA"/>
    </source>
</evidence>
<dbReference type="EnsemblMetazoa" id="PPAI001277-RA">
    <property type="protein sequence ID" value="PPAI001277-PA"/>
    <property type="gene ID" value="PPAI001277"/>
</dbReference>
<dbReference type="Proteomes" id="UP000092462">
    <property type="component" value="Unassembled WGS sequence"/>
</dbReference>
<evidence type="ECO:0000313" key="2">
    <source>
        <dbReference type="Proteomes" id="UP000092462"/>
    </source>
</evidence>
<dbReference type="VEuPathDB" id="VectorBase:PPAI001277"/>
<reference evidence="1" key="1">
    <citation type="submission" date="2022-08" db="UniProtKB">
        <authorList>
            <consortium name="EnsemblMetazoa"/>
        </authorList>
    </citation>
    <scope>IDENTIFICATION</scope>
    <source>
        <strain evidence="1">Israel</strain>
    </source>
</reference>
<keyword evidence="2" id="KW-1185">Reference proteome</keyword>
<protein>
    <submittedName>
        <fullName evidence="1">Uncharacterized protein</fullName>
    </submittedName>
</protein>
<accession>A0A1B0D1Q4</accession>
<organism evidence="1 2">
    <name type="scientific">Phlebotomus papatasi</name>
    <name type="common">Sandfly</name>
    <dbReference type="NCBI Taxonomy" id="29031"/>
    <lineage>
        <taxon>Eukaryota</taxon>
        <taxon>Metazoa</taxon>
        <taxon>Ecdysozoa</taxon>
        <taxon>Arthropoda</taxon>
        <taxon>Hexapoda</taxon>
        <taxon>Insecta</taxon>
        <taxon>Pterygota</taxon>
        <taxon>Neoptera</taxon>
        <taxon>Endopterygota</taxon>
        <taxon>Diptera</taxon>
        <taxon>Nematocera</taxon>
        <taxon>Psychodoidea</taxon>
        <taxon>Psychodidae</taxon>
        <taxon>Phlebotomus</taxon>
        <taxon>Phlebotomus</taxon>
    </lineage>
</organism>
<name>A0A1B0D1Q4_PHLPP</name>
<dbReference type="EMBL" id="AJVK01022234">
    <property type="status" value="NOT_ANNOTATED_CDS"/>
    <property type="molecule type" value="Genomic_DNA"/>
</dbReference>
<sequence length="29" mass="3138">MAKCIALHSITHSMSNRLDGLKLAVRSIA</sequence>